<dbReference type="Gene3D" id="2.60.200.20">
    <property type="match status" value="1"/>
</dbReference>
<protein>
    <submittedName>
        <fullName evidence="5">Uncharacterized protein</fullName>
    </submittedName>
</protein>
<feature type="region of interest" description="Disordered" evidence="4">
    <location>
        <begin position="165"/>
        <end position="208"/>
    </location>
</feature>
<keyword evidence="3" id="KW-0505">Motor protein</keyword>
<evidence type="ECO:0000256" key="3">
    <source>
        <dbReference type="ARBA" id="ARBA00023175"/>
    </source>
</evidence>
<reference evidence="5" key="1">
    <citation type="submission" date="2021-01" db="EMBL/GenBank/DDBJ databases">
        <authorList>
            <person name="Corre E."/>
            <person name="Pelletier E."/>
            <person name="Niang G."/>
            <person name="Scheremetjew M."/>
            <person name="Finn R."/>
            <person name="Kale V."/>
            <person name="Holt S."/>
            <person name="Cochrane G."/>
            <person name="Meng A."/>
            <person name="Brown T."/>
            <person name="Cohen L."/>
        </authorList>
    </citation>
    <scope>NUCLEOTIDE SEQUENCE</scope>
    <source>
        <strain evidence="5">FSP1.4</strain>
    </source>
</reference>
<dbReference type="EMBL" id="HBII01008059">
    <property type="protein sequence ID" value="CAE0344636.1"/>
    <property type="molecule type" value="Transcribed_RNA"/>
</dbReference>
<evidence type="ECO:0000256" key="1">
    <source>
        <dbReference type="ARBA" id="ARBA00022741"/>
    </source>
</evidence>
<dbReference type="GO" id="GO:0005524">
    <property type="term" value="F:ATP binding"/>
    <property type="evidence" value="ECO:0007669"/>
    <property type="project" value="UniProtKB-KW"/>
</dbReference>
<dbReference type="SUPFAM" id="SSF49879">
    <property type="entry name" value="SMAD/FHA domain"/>
    <property type="match status" value="1"/>
</dbReference>
<proteinExistence type="predicted"/>
<dbReference type="AlphaFoldDB" id="A0A7S3J4Y7"/>
<accession>A0A7S3J4Y7</accession>
<keyword evidence="1" id="KW-0547">Nucleotide-binding</keyword>
<evidence type="ECO:0000313" key="5">
    <source>
        <dbReference type="EMBL" id="CAE0344636.1"/>
    </source>
</evidence>
<sequence length="364" mass="42238">MIRELRNENEKLKQLLMMAAKGGTIDFGNPELLARFGEMGIETTNTSKNSVQEIQEKLECNEAEIKDISTPWQEKLQQEKQKEEKKEIQDKTLPHITNLNEDSQLSGMLYYNLNECPIHVGRKNGEPKPKIIIGGIGILPNHAVFEKVEYDQDGNPLEAQADVVEETKTPAKLENIKEENEQEGEDEPKEAEDEGDREDNKEEKEAEDVILANPEQTVSNTKLPDFYLKPRSAEACESIFVNGEQISNEDSHGVLLHPYDRIIFGNNTVFIFKYPAMHKQDVTNKLRLEKEREWEERKAADDEPTPEELQCFEQELESKVEEIISVEREIDWEFAQKEKMEKADKTRKEEQEREELQKKEEHLK</sequence>
<name>A0A7S3J4Y7_9SPIT</name>
<organism evidence="5">
    <name type="scientific">Euplotes harpa</name>
    <dbReference type="NCBI Taxonomy" id="151035"/>
    <lineage>
        <taxon>Eukaryota</taxon>
        <taxon>Sar</taxon>
        <taxon>Alveolata</taxon>
        <taxon>Ciliophora</taxon>
        <taxon>Intramacronucleata</taxon>
        <taxon>Spirotrichea</taxon>
        <taxon>Hypotrichia</taxon>
        <taxon>Euplotida</taxon>
        <taxon>Euplotidae</taxon>
        <taxon>Euplotes</taxon>
    </lineage>
</organism>
<feature type="compositionally biased region" description="Basic and acidic residues" evidence="4">
    <location>
        <begin position="165"/>
        <end position="179"/>
    </location>
</feature>
<feature type="compositionally biased region" description="Acidic residues" evidence="4">
    <location>
        <begin position="180"/>
        <end position="197"/>
    </location>
</feature>
<evidence type="ECO:0000256" key="4">
    <source>
        <dbReference type="SAM" id="MobiDB-lite"/>
    </source>
</evidence>
<dbReference type="PANTHER" id="PTHR47117">
    <property type="entry name" value="STAR-RELATED LIPID TRANSFER PROTEIN 9"/>
    <property type="match status" value="1"/>
</dbReference>
<gene>
    <name evidence="5" type="ORF">EHAR0213_LOCUS3545</name>
</gene>
<feature type="region of interest" description="Disordered" evidence="4">
    <location>
        <begin position="337"/>
        <end position="364"/>
    </location>
</feature>
<evidence type="ECO:0000256" key="2">
    <source>
        <dbReference type="ARBA" id="ARBA00022840"/>
    </source>
</evidence>
<keyword evidence="2" id="KW-0067">ATP-binding</keyword>
<dbReference type="InterPro" id="IPR008984">
    <property type="entry name" value="SMAD_FHA_dom_sf"/>
</dbReference>